<organism evidence="1 2">
    <name type="scientific">Streptosporangium minutum</name>
    <dbReference type="NCBI Taxonomy" id="569862"/>
    <lineage>
        <taxon>Bacteria</taxon>
        <taxon>Bacillati</taxon>
        <taxon>Actinomycetota</taxon>
        <taxon>Actinomycetes</taxon>
        <taxon>Streptosporangiales</taxon>
        <taxon>Streptosporangiaceae</taxon>
        <taxon>Streptosporangium</taxon>
    </lineage>
</organism>
<dbReference type="EMBL" id="NGFP01000023">
    <property type="protein sequence ID" value="OUC98275.1"/>
    <property type="molecule type" value="Genomic_DNA"/>
</dbReference>
<comment type="caution">
    <text evidence="1">The sequence shown here is derived from an EMBL/GenBank/DDBJ whole genome shotgun (WGS) entry which is preliminary data.</text>
</comment>
<gene>
    <name evidence="1" type="ORF">CA984_07630</name>
</gene>
<reference evidence="1 2" key="1">
    <citation type="submission" date="2017-05" db="EMBL/GenBank/DDBJ databases">
        <title>Biotechnological potential of actinobacteria isolated from South African environments.</title>
        <authorList>
            <person name="Le Roes-Hill M."/>
            <person name="Prins A."/>
            <person name="Durrell K.A."/>
        </authorList>
    </citation>
    <scope>NUCLEOTIDE SEQUENCE [LARGE SCALE GENOMIC DNA]</scope>
    <source>
        <strain evidence="1">M26</strain>
    </source>
</reference>
<dbReference type="Gene3D" id="3.30.565.10">
    <property type="entry name" value="Histidine kinase-like ATPase, C-terminal domain"/>
    <property type="match status" value="1"/>
</dbReference>
<name>A0A243RTC6_9ACTN</name>
<keyword evidence="2" id="KW-1185">Reference proteome</keyword>
<accession>A0A243RTC6</accession>
<protein>
    <submittedName>
        <fullName evidence="1">Uncharacterized protein</fullName>
    </submittedName>
</protein>
<sequence>MGGNVAVLFQIEVPGQSLDVHHMRVGRLRESQNDERTTRSRMSTCAERYDLQGGLALFGGGNQVRLDLGQDATSGRGLAIVEAPADQWGVIPVRDKVGKTVWAAWRLPCGRSDAPRTADCADPLPRSRLRV</sequence>
<evidence type="ECO:0000313" key="1">
    <source>
        <dbReference type="EMBL" id="OUC98275.1"/>
    </source>
</evidence>
<evidence type="ECO:0000313" key="2">
    <source>
        <dbReference type="Proteomes" id="UP000194761"/>
    </source>
</evidence>
<dbReference type="Proteomes" id="UP000194761">
    <property type="component" value="Unassembled WGS sequence"/>
</dbReference>
<dbReference type="InterPro" id="IPR036890">
    <property type="entry name" value="HATPase_C_sf"/>
</dbReference>
<dbReference type="AlphaFoldDB" id="A0A243RTC6"/>
<proteinExistence type="predicted"/>